<organism evidence="3 4">
    <name type="scientific">Symbiodinium microadriaticum</name>
    <name type="common">Dinoflagellate</name>
    <name type="synonym">Zooxanthella microadriatica</name>
    <dbReference type="NCBI Taxonomy" id="2951"/>
    <lineage>
        <taxon>Eukaryota</taxon>
        <taxon>Sar</taxon>
        <taxon>Alveolata</taxon>
        <taxon>Dinophyceae</taxon>
        <taxon>Suessiales</taxon>
        <taxon>Symbiodiniaceae</taxon>
        <taxon>Symbiodinium</taxon>
    </lineage>
</organism>
<keyword evidence="4" id="KW-1185">Reference proteome</keyword>
<feature type="transmembrane region" description="Helical" evidence="2">
    <location>
        <begin position="47"/>
        <end position="68"/>
    </location>
</feature>
<protein>
    <submittedName>
        <fullName evidence="3">Uncharacterized protein</fullName>
    </submittedName>
</protein>
<dbReference type="EMBL" id="LSRX01001714">
    <property type="protein sequence ID" value="OLP77776.1"/>
    <property type="molecule type" value="Genomic_DNA"/>
</dbReference>
<keyword evidence="2" id="KW-0812">Transmembrane</keyword>
<proteinExistence type="predicted"/>
<dbReference type="AlphaFoldDB" id="A0A1Q9C4E6"/>
<reference evidence="3 4" key="1">
    <citation type="submission" date="2016-02" db="EMBL/GenBank/DDBJ databases">
        <title>Genome analysis of coral dinoflagellate symbionts highlights evolutionary adaptations to a symbiotic lifestyle.</title>
        <authorList>
            <person name="Aranda M."/>
            <person name="Li Y."/>
            <person name="Liew Y.J."/>
            <person name="Baumgarten S."/>
            <person name="Simakov O."/>
            <person name="Wilson M."/>
            <person name="Piel J."/>
            <person name="Ashoor H."/>
            <person name="Bougouffa S."/>
            <person name="Bajic V.B."/>
            <person name="Ryu T."/>
            <person name="Ravasi T."/>
            <person name="Bayer T."/>
            <person name="Micklem G."/>
            <person name="Kim H."/>
            <person name="Bhak J."/>
            <person name="Lajeunesse T.C."/>
            <person name="Voolstra C.R."/>
        </authorList>
    </citation>
    <scope>NUCLEOTIDE SEQUENCE [LARGE SCALE GENOMIC DNA]</scope>
    <source>
        <strain evidence="3 4">CCMP2467</strain>
    </source>
</reference>
<keyword evidence="2" id="KW-0472">Membrane</keyword>
<sequence>MVGCSRSSEAEAETQLISASKRSRPNDEWRARLPNARARGCHLSLQLLLPVLSFLVVGTVVAFCFKLATGYPYFLTGPVHGKEER</sequence>
<evidence type="ECO:0000256" key="1">
    <source>
        <dbReference type="SAM" id="MobiDB-lite"/>
    </source>
</evidence>
<keyword evidence="2" id="KW-1133">Transmembrane helix</keyword>
<evidence type="ECO:0000313" key="4">
    <source>
        <dbReference type="Proteomes" id="UP000186817"/>
    </source>
</evidence>
<evidence type="ECO:0000256" key="2">
    <source>
        <dbReference type="SAM" id="Phobius"/>
    </source>
</evidence>
<gene>
    <name evidence="3" type="ORF">AK812_SmicGene42128</name>
</gene>
<comment type="caution">
    <text evidence="3">The sequence shown here is derived from an EMBL/GenBank/DDBJ whole genome shotgun (WGS) entry which is preliminary data.</text>
</comment>
<dbReference type="OrthoDB" id="435147at2759"/>
<evidence type="ECO:0000313" key="3">
    <source>
        <dbReference type="EMBL" id="OLP77776.1"/>
    </source>
</evidence>
<feature type="region of interest" description="Disordered" evidence="1">
    <location>
        <begin position="1"/>
        <end position="26"/>
    </location>
</feature>
<dbReference type="Proteomes" id="UP000186817">
    <property type="component" value="Unassembled WGS sequence"/>
</dbReference>
<name>A0A1Q9C4E6_SYMMI</name>
<accession>A0A1Q9C4E6</accession>